<dbReference type="InParanoid" id="B8BSQ5"/>
<dbReference type="GO" id="GO:0016807">
    <property type="term" value="F:cysteine-type carboxypeptidase activity"/>
    <property type="evidence" value="ECO:0000318"/>
    <property type="project" value="GO_Central"/>
</dbReference>
<evidence type="ECO:0000313" key="4">
    <source>
        <dbReference type="EMBL" id="EED95583.1"/>
    </source>
</evidence>
<protein>
    <recommendedName>
        <fullName evidence="3">MINDY deubiquitinase domain-containing protein</fullName>
    </recommendedName>
</protein>
<keyword evidence="5" id="KW-1185">Reference proteome</keyword>
<dbReference type="EMBL" id="CM000638">
    <property type="protein sequence ID" value="EED95583.1"/>
    <property type="molecule type" value="Genomic_DNA"/>
</dbReference>
<dbReference type="AlphaFoldDB" id="B8BSQ5"/>
<dbReference type="GO" id="GO:0071944">
    <property type="term" value="C:cell periphery"/>
    <property type="evidence" value="ECO:0000318"/>
    <property type="project" value="GO_Central"/>
</dbReference>
<reference evidence="4 5" key="1">
    <citation type="journal article" date="2004" name="Science">
        <title>The genome of the diatom Thalassiosira pseudonana: ecology, evolution, and metabolism.</title>
        <authorList>
            <person name="Armbrust E.V."/>
            <person name="Berges J.A."/>
            <person name="Bowler C."/>
            <person name="Green B.R."/>
            <person name="Martinez D."/>
            <person name="Putnam N.H."/>
            <person name="Zhou S."/>
            <person name="Allen A.E."/>
            <person name="Apt K.E."/>
            <person name="Bechner M."/>
            <person name="Brzezinski M.A."/>
            <person name="Chaal B.K."/>
            <person name="Chiovitti A."/>
            <person name="Davis A.K."/>
            <person name="Demarest M.S."/>
            <person name="Detter J.C."/>
            <person name="Glavina T."/>
            <person name="Goodstein D."/>
            <person name="Hadi M.Z."/>
            <person name="Hellsten U."/>
            <person name="Hildebrand M."/>
            <person name="Jenkins B.D."/>
            <person name="Jurka J."/>
            <person name="Kapitonov V.V."/>
            <person name="Kroger N."/>
            <person name="Lau W.W."/>
            <person name="Lane T.W."/>
            <person name="Larimer F.W."/>
            <person name="Lippmeier J.C."/>
            <person name="Lucas S."/>
            <person name="Medina M."/>
            <person name="Montsant A."/>
            <person name="Obornik M."/>
            <person name="Parker M.S."/>
            <person name="Palenik B."/>
            <person name="Pazour G.J."/>
            <person name="Richardson P.M."/>
            <person name="Rynearson T.A."/>
            <person name="Saito M.A."/>
            <person name="Schwartz D.C."/>
            <person name="Thamatrakoln K."/>
            <person name="Valentin K."/>
            <person name="Vardi A."/>
            <person name="Wilkerson F.P."/>
            <person name="Rokhsar D.S."/>
        </authorList>
    </citation>
    <scope>NUCLEOTIDE SEQUENCE [LARGE SCALE GENOMIC DNA]</scope>
    <source>
        <strain evidence="4 5">CCMP1335</strain>
    </source>
</reference>
<name>B8BSQ5_THAPS</name>
<evidence type="ECO:0000256" key="1">
    <source>
        <dbReference type="SAM" id="Coils"/>
    </source>
</evidence>
<evidence type="ECO:0000313" key="5">
    <source>
        <dbReference type="Proteomes" id="UP000001449"/>
    </source>
</evidence>
<dbReference type="PANTHER" id="PTHR18063">
    <property type="entry name" value="NF-E2 INDUCIBLE PROTEIN"/>
    <property type="match status" value="1"/>
</dbReference>
<dbReference type="STRING" id="35128.B8BSQ5"/>
<feature type="compositionally biased region" description="Low complexity" evidence="2">
    <location>
        <begin position="482"/>
        <end position="499"/>
    </location>
</feature>
<keyword evidence="1" id="KW-0175">Coiled coil</keyword>
<feature type="region of interest" description="Disordered" evidence="2">
    <location>
        <begin position="193"/>
        <end position="212"/>
    </location>
</feature>
<feature type="domain" description="MINDY deubiquitinase" evidence="3">
    <location>
        <begin position="39"/>
        <end position="357"/>
    </location>
</feature>
<dbReference type="Proteomes" id="UP000001449">
    <property type="component" value="Chromosome 1"/>
</dbReference>
<evidence type="ECO:0000256" key="2">
    <source>
        <dbReference type="SAM" id="MobiDB-lite"/>
    </source>
</evidence>
<dbReference type="GO" id="GO:0004843">
    <property type="term" value="F:cysteine-type deubiquitinase activity"/>
    <property type="evidence" value="ECO:0007669"/>
    <property type="project" value="InterPro"/>
</dbReference>
<gene>
    <name evidence="4" type="ORF">THAPSDRAFT_885</name>
</gene>
<dbReference type="InterPro" id="IPR033979">
    <property type="entry name" value="MINDY_domain"/>
</dbReference>
<feature type="region of interest" description="Disordered" evidence="2">
    <location>
        <begin position="478"/>
        <end position="511"/>
    </location>
</feature>
<dbReference type="KEGG" id="tps:THAPSDRAFT_885"/>
<dbReference type="PaxDb" id="35128-Thaps885"/>
<dbReference type="eggNOG" id="KOG2427">
    <property type="taxonomic scope" value="Eukaryota"/>
</dbReference>
<dbReference type="HOGENOM" id="CLU_533752_0_0_1"/>
<dbReference type="Pfam" id="PF04424">
    <property type="entry name" value="MINDY_DUB"/>
    <property type="match status" value="1"/>
</dbReference>
<dbReference type="GO" id="GO:1990380">
    <property type="term" value="F:K48-linked deubiquitinase activity"/>
    <property type="evidence" value="ECO:0000318"/>
    <property type="project" value="GO_Central"/>
</dbReference>
<feature type="compositionally biased region" description="Polar residues" evidence="2">
    <location>
        <begin position="193"/>
        <end position="210"/>
    </location>
</feature>
<dbReference type="RefSeq" id="XP_002285942.1">
    <property type="nucleotide sequence ID" value="XM_002285906.1"/>
</dbReference>
<organism evidence="4 5">
    <name type="scientific">Thalassiosira pseudonana</name>
    <name type="common">Marine diatom</name>
    <name type="synonym">Cyclotella nana</name>
    <dbReference type="NCBI Taxonomy" id="35128"/>
    <lineage>
        <taxon>Eukaryota</taxon>
        <taxon>Sar</taxon>
        <taxon>Stramenopiles</taxon>
        <taxon>Ochrophyta</taxon>
        <taxon>Bacillariophyta</taxon>
        <taxon>Coscinodiscophyceae</taxon>
        <taxon>Thalassiosirophycidae</taxon>
        <taxon>Thalassiosirales</taxon>
        <taxon>Thalassiosiraceae</taxon>
        <taxon>Thalassiosira</taxon>
    </lineage>
</organism>
<accession>B8BSQ5</accession>
<dbReference type="InterPro" id="IPR007518">
    <property type="entry name" value="MINDY"/>
</dbReference>
<feature type="coiled-coil region" evidence="1">
    <location>
        <begin position="235"/>
        <end position="269"/>
    </location>
</feature>
<dbReference type="OMA" id="GMDVNPK"/>
<dbReference type="GeneID" id="7445487"/>
<evidence type="ECO:0000259" key="3">
    <source>
        <dbReference type="Pfam" id="PF04424"/>
    </source>
</evidence>
<feature type="compositionally biased region" description="Polar residues" evidence="2">
    <location>
        <begin position="500"/>
        <end position="511"/>
    </location>
</feature>
<sequence length="511" mass="55673">MLAERALASSCLSPQSAAAGESGWNDVGARSVSSERNAITTASSHHEYHLNEVLSLLPSLQHGMDVNPKFTCGPAGVEYTKNLAAFDLLGVDLVHGWLLDEQDVETTSVVGAKSYNELIELIILGNEGRELAGRLEAMVCEREERLLLDGSDWGGGDVTIEETREVGKVCCEDGGATDYIPLERGNVDDIQTNTEEANGSNIGGNSSQCRPATADDSLPVNPDWVDDATAATAAADNTQQTTALTNEEKETLQKEIVDLKQKITETSQHISQSQIVNNFLTTSCHQLTYHGLEKLHNHVGEDALCVFFRNNHFATLTKHNGVLYLLVTDLGYANTPEIVWEKLDAIDGDTEYVNEMFSKPAPRDELKPASGPTIAPELLLAQRSQAESDYQLAIAMSEGLATSQRMDDDEGRLMEAAKEMSLKAYHGEETTAATSSGVQSNDTAATQVDADREMALAWQREQQQIDHESEQLARQLQELEYARQQRPTAARPARRAPTPKANNASSSCIIS</sequence>
<dbReference type="PANTHER" id="PTHR18063:SF6">
    <property type="entry name" value="UBIQUITIN CARBOXYL-TERMINAL HYDROLASE"/>
    <property type="match status" value="1"/>
</dbReference>
<proteinExistence type="predicted"/>
<reference evidence="4 5" key="2">
    <citation type="journal article" date="2008" name="Nature">
        <title>The Phaeodactylum genome reveals the evolutionary history of diatom genomes.</title>
        <authorList>
            <person name="Bowler C."/>
            <person name="Allen A.E."/>
            <person name="Badger J.H."/>
            <person name="Grimwood J."/>
            <person name="Jabbari K."/>
            <person name="Kuo A."/>
            <person name="Maheswari U."/>
            <person name="Martens C."/>
            <person name="Maumus F."/>
            <person name="Otillar R.P."/>
            <person name="Rayko E."/>
            <person name="Salamov A."/>
            <person name="Vandepoele K."/>
            <person name="Beszteri B."/>
            <person name="Gruber A."/>
            <person name="Heijde M."/>
            <person name="Katinka M."/>
            <person name="Mock T."/>
            <person name="Valentin K."/>
            <person name="Verret F."/>
            <person name="Berges J.A."/>
            <person name="Brownlee C."/>
            <person name="Cadoret J.P."/>
            <person name="Chiovitti A."/>
            <person name="Choi C.J."/>
            <person name="Coesel S."/>
            <person name="De Martino A."/>
            <person name="Detter J.C."/>
            <person name="Durkin C."/>
            <person name="Falciatore A."/>
            <person name="Fournet J."/>
            <person name="Haruta M."/>
            <person name="Huysman M.J."/>
            <person name="Jenkins B.D."/>
            <person name="Jiroutova K."/>
            <person name="Jorgensen R.E."/>
            <person name="Joubert Y."/>
            <person name="Kaplan A."/>
            <person name="Kroger N."/>
            <person name="Kroth P.G."/>
            <person name="La Roche J."/>
            <person name="Lindquist E."/>
            <person name="Lommer M."/>
            <person name="Martin-Jezequel V."/>
            <person name="Lopez P.J."/>
            <person name="Lucas S."/>
            <person name="Mangogna M."/>
            <person name="McGinnis K."/>
            <person name="Medlin L.K."/>
            <person name="Montsant A."/>
            <person name="Oudot-Le Secq M.P."/>
            <person name="Napoli C."/>
            <person name="Obornik M."/>
            <person name="Parker M.S."/>
            <person name="Petit J.L."/>
            <person name="Porcel B.M."/>
            <person name="Poulsen N."/>
            <person name="Robison M."/>
            <person name="Rychlewski L."/>
            <person name="Rynearson T.A."/>
            <person name="Schmutz J."/>
            <person name="Shapiro H."/>
            <person name="Siaut M."/>
            <person name="Stanley M."/>
            <person name="Sussman M.R."/>
            <person name="Taylor A.R."/>
            <person name="Vardi A."/>
            <person name="von Dassow P."/>
            <person name="Vyverman W."/>
            <person name="Willis A."/>
            <person name="Wyrwicz L.S."/>
            <person name="Rokhsar D.S."/>
            <person name="Weissenbach J."/>
            <person name="Armbrust E.V."/>
            <person name="Green B.R."/>
            <person name="Van de Peer Y."/>
            <person name="Grigoriev I.V."/>
        </authorList>
    </citation>
    <scope>NUCLEOTIDE SEQUENCE [LARGE SCALE GENOMIC DNA]</scope>
    <source>
        <strain evidence="4 5">CCMP1335</strain>
    </source>
</reference>